<dbReference type="Proteomes" id="UP000317421">
    <property type="component" value="Unassembled WGS sequence"/>
</dbReference>
<sequence length="194" mass="20791">MSTVELGTKATLSLITADDLGRDYRDQRCDLVEGKVRLMSPAGFGHGTLAARIATALSYHVESQRLGMIAGAETGFRIGQNPDTVLAPDAAFIRNVRVEEIGVTEAYFPEAPALAVEVTSPSDTAEQVDDKARRWLAAGCEMVWVVYPRGKSVTVYRSLDDVKIVTGDAALDGGDVLPGFSYPLAELFAGLDPK</sequence>
<dbReference type="Gene3D" id="3.90.1570.10">
    <property type="entry name" value="tt1808, chain A"/>
    <property type="match status" value="1"/>
</dbReference>
<dbReference type="SUPFAM" id="SSF52980">
    <property type="entry name" value="Restriction endonuclease-like"/>
    <property type="match status" value="1"/>
</dbReference>
<keyword evidence="3" id="KW-1185">Reference proteome</keyword>
<accession>A0A5C6AAT8</accession>
<feature type="domain" description="Putative restriction endonuclease" evidence="1">
    <location>
        <begin position="23"/>
        <end position="184"/>
    </location>
</feature>
<dbReference type="EMBL" id="SJPR01000003">
    <property type="protein sequence ID" value="TWT96679.1"/>
    <property type="molecule type" value="Genomic_DNA"/>
</dbReference>
<reference evidence="2 3" key="1">
    <citation type="submission" date="2019-02" db="EMBL/GenBank/DDBJ databases">
        <title>Deep-cultivation of Planctomycetes and their phenomic and genomic characterization uncovers novel biology.</title>
        <authorList>
            <person name="Wiegand S."/>
            <person name="Jogler M."/>
            <person name="Boedeker C."/>
            <person name="Pinto D."/>
            <person name="Vollmers J."/>
            <person name="Rivas-Marin E."/>
            <person name="Kohn T."/>
            <person name="Peeters S.H."/>
            <person name="Heuer A."/>
            <person name="Rast P."/>
            <person name="Oberbeckmann S."/>
            <person name="Bunk B."/>
            <person name="Jeske O."/>
            <person name="Meyerdierks A."/>
            <person name="Storesund J.E."/>
            <person name="Kallscheuer N."/>
            <person name="Luecker S."/>
            <person name="Lage O.M."/>
            <person name="Pohl T."/>
            <person name="Merkel B.J."/>
            <person name="Hornburger P."/>
            <person name="Mueller R.-W."/>
            <person name="Bruemmer F."/>
            <person name="Labrenz M."/>
            <person name="Spormann A.M."/>
            <person name="Op Den Camp H."/>
            <person name="Overmann J."/>
            <person name="Amann R."/>
            <person name="Jetten M.S.M."/>
            <person name="Mascher T."/>
            <person name="Medema M.H."/>
            <person name="Devos D.P."/>
            <person name="Kaster A.-K."/>
            <person name="Ovreas L."/>
            <person name="Rohde M."/>
            <person name="Galperin M.Y."/>
            <person name="Jogler C."/>
        </authorList>
    </citation>
    <scope>NUCLEOTIDE SEQUENCE [LARGE SCALE GENOMIC DNA]</scope>
    <source>
        <strain evidence="2 3">Pla108</strain>
    </source>
</reference>
<dbReference type="OrthoDB" id="274259at2"/>
<dbReference type="Pfam" id="PF05685">
    <property type="entry name" value="Uma2"/>
    <property type="match status" value="1"/>
</dbReference>
<organism evidence="2 3">
    <name type="scientific">Botrimarina colliarenosi</name>
    <dbReference type="NCBI Taxonomy" id="2528001"/>
    <lineage>
        <taxon>Bacteria</taxon>
        <taxon>Pseudomonadati</taxon>
        <taxon>Planctomycetota</taxon>
        <taxon>Planctomycetia</taxon>
        <taxon>Pirellulales</taxon>
        <taxon>Lacipirellulaceae</taxon>
        <taxon>Botrimarina</taxon>
    </lineage>
</organism>
<dbReference type="PANTHER" id="PTHR34107:SF1">
    <property type="entry name" value="SLL0198 PROTEIN"/>
    <property type="match status" value="1"/>
</dbReference>
<protein>
    <recommendedName>
        <fullName evidence="1">Putative restriction endonuclease domain-containing protein</fullName>
    </recommendedName>
</protein>
<comment type="caution">
    <text evidence="2">The sequence shown here is derived from an EMBL/GenBank/DDBJ whole genome shotgun (WGS) entry which is preliminary data.</text>
</comment>
<dbReference type="RefSeq" id="WP_146445198.1">
    <property type="nucleotide sequence ID" value="NZ_SJPR01000003.1"/>
</dbReference>
<name>A0A5C6AAT8_9BACT</name>
<dbReference type="InterPro" id="IPR008538">
    <property type="entry name" value="Uma2"/>
</dbReference>
<evidence type="ECO:0000313" key="3">
    <source>
        <dbReference type="Proteomes" id="UP000317421"/>
    </source>
</evidence>
<evidence type="ECO:0000259" key="1">
    <source>
        <dbReference type="Pfam" id="PF05685"/>
    </source>
</evidence>
<dbReference type="InterPro" id="IPR012296">
    <property type="entry name" value="Nuclease_put_TT1808"/>
</dbReference>
<dbReference type="CDD" id="cd06260">
    <property type="entry name" value="DUF820-like"/>
    <property type="match status" value="1"/>
</dbReference>
<gene>
    <name evidence="2" type="ORF">Pla108_24530</name>
</gene>
<proteinExistence type="predicted"/>
<dbReference type="InterPro" id="IPR011335">
    <property type="entry name" value="Restrct_endonuc-II-like"/>
</dbReference>
<dbReference type="AlphaFoldDB" id="A0A5C6AAT8"/>
<dbReference type="PANTHER" id="PTHR34107">
    <property type="entry name" value="SLL0198 PROTEIN-RELATED"/>
    <property type="match status" value="1"/>
</dbReference>
<evidence type="ECO:0000313" key="2">
    <source>
        <dbReference type="EMBL" id="TWT96679.1"/>
    </source>
</evidence>